<dbReference type="InterPro" id="IPR036852">
    <property type="entry name" value="Peptidase_S8/S53_dom_sf"/>
</dbReference>
<dbReference type="Gene3D" id="3.40.50.200">
    <property type="entry name" value="Peptidase S8/S53 domain"/>
    <property type="match status" value="1"/>
</dbReference>
<reference evidence="9" key="1">
    <citation type="submission" date="2016-06" db="EMBL/GenBank/DDBJ databases">
        <authorList>
            <person name="Varghese N."/>
            <person name="Submissions Spin"/>
        </authorList>
    </citation>
    <scope>NUCLEOTIDE SEQUENCE [LARGE SCALE GENOMIC DNA]</scope>
    <source>
        <strain evidence="9">DSM 45161</strain>
    </source>
</reference>
<dbReference type="PANTHER" id="PTHR43806:SF11">
    <property type="entry name" value="CEREVISIN-RELATED"/>
    <property type="match status" value="1"/>
</dbReference>
<dbReference type="PROSITE" id="PS00137">
    <property type="entry name" value="SUBTILASE_HIS"/>
    <property type="match status" value="1"/>
</dbReference>
<feature type="active site" description="Charge relay system" evidence="5">
    <location>
        <position position="211"/>
    </location>
</feature>
<keyword evidence="4 5" id="KW-0720">Serine protease</keyword>
<proteinExistence type="inferred from homology"/>
<name>A0A1C5IIZ0_9ACTN</name>
<dbReference type="PROSITE" id="PS00138">
    <property type="entry name" value="SUBTILASE_SER"/>
    <property type="match status" value="1"/>
</dbReference>
<dbReference type="PANTHER" id="PTHR43806">
    <property type="entry name" value="PEPTIDASE S8"/>
    <property type="match status" value="1"/>
</dbReference>
<evidence type="ECO:0000256" key="3">
    <source>
        <dbReference type="ARBA" id="ARBA00022801"/>
    </source>
</evidence>
<dbReference type="InterPro" id="IPR023828">
    <property type="entry name" value="Peptidase_S8_Ser-AS"/>
</dbReference>
<evidence type="ECO:0000259" key="7">
    <source>
        <dbReference type="Pfam" id="PF00082"/>
    </source>
</evidence>
<keyword evidence="2 5" id="KW-0645">Protease</keyword>
<dbReference type="InterPro" id="IPR000209">
    <property type="entry name" value="Peptidase_S8/S53_dom"/>
</dbReference>
<gene>
    <name evidence="8" type="ORF">GA0070614_2847</name>
</gene>
<evidence type="ECO:0000313" key="8">
    <source>
        <dbReference type="EMBL" id="SCG57991.1"/>
    </source>
</evidence>
<protein>
    <submittedName>
        <fullName evidence="8">Serine protease, subtilisin family</fullName>
    </submittedName>
</protein>
<evidence type="ECO:0000256" key="4">
    <source>
        <dbReference type="ARBA" id="ARBA00022825"/>
    </source>
</evidence>
<comment type="similarity">
    <text evidence="1 5">Belongs to the peptidase S8 family.</text>
</comment>
<feature type="chain" id="PRO_5008718748" evidence="6">
    <location>
        <begin position="30"/>
        <end position="559"/>
    </location>
</feature>
<keyword evidence="3 5" id="KW-0378">Hydrolase</keyword>
<dbReference type="InterPro" id="IPR015500">
    <property type="entry name" value="Peptidase_S8_subtilisin-rel"/>
</dbReference>
<dbReference type="Proteomes" id="UP000198215">
    <property type="component" value="Chromosome I"/>
</dbReference>
<keyword evidence="9" id="KW-1185">Reference proteome</keyword>
<accession>A0A1C5IIZ0</accession>
<keyword evidence="6" id="KW-0732">Signal</keyword>
<feature type="active site" description="Charge relay system" evidence="5">
    <location>
        <position position="461"/>
    </location>
</feature>
<organism evidence="8 9">
    <name type="scientific">Micromonospora coxensis</name>
    <dbReference type="NCBI Taxonomy" id="356852"/>
    <lineage>
        <taxon>Bacteria</taxon>
        <taxon>Bacillati</taxon>
        <taxon>Actinomycetota</taxon>
        <taxon>Actinomycetes</taxon>
        <taxon>Micromonosporales</taxon>
        <taxon>Micromonosporaceae</taxon>
        <taxon>Micromonospora</taxon>
    </lineage>
</organism>
<feature type="active site" description="Charge relay system" evidence="5">
    <location>
        <position position="162"/>
    </location>
</feature>
<evidence type="ECO:0000256" key="6">
    <source>
        <dbReference type="SAM" id="SignalP"/>
    </source>
</evidence>
<dbReference type="AlphaFoldDB" id="A0A1C5IIZ0"/>
<dbReference type="PRINTS" id="PR00723">
    <property type="entry name" value="SUBTILISIN"/>
</dbReference>
<evidence type="ECO:0000256" key="5">
    <source>
        <dbReference type="PROSITE-ProRule" id="PRU01240"/>
    </source>
</evidence>
<dbReference type="InterPro" id="IPR022398">
    <property type="entry name" value="Peptidase_S8_His-AS"/>
</dbReference>
<dbReference type="SUPFAM" id="SSF52743">
    <property type="entry name" value="Subtilisin-like"/>
    <property type="match status" value="1"/>
</dbReference>
<dbReference type="PROSITE" id="PS51892">
    <property type="entry name" value="SUBTILASE"/>
    <property type="match status" value="1"/>
</dbReference>
<dbReference type="GO" id="GO:0004252">
    <property type="term" value="F:serine-type endopeptidase activity"/>
    <property type="evidence" value="ECO:0007669"/>
    <property type="project" value="UniProtKB-UniRule"/>
</dbReference>
<feature type="signal peptide" evidence="6">
    <location>
        <begin position="1"/>
        <end position="29"/>
    </location>
</feature>
<dbReference type="InterPro" id="IPR050131">
    <property type="entry name" value="Peptidase_S8_subtilisin-like"/>
</dbReference>
<feature type="domain" description="Peptidase S8/S53" evidence="7">
    <location>
        <begin position="154"/>
        <end position="525"/>
    </location>
</feature>
<dbReference type="Pfam" id="PF00082">
    <property type="entry name" value="Peptidase_S8"/>
    <property type="match status" value="1"/>
</dbReference>
<evidence type="ECO:0000256" key="1">
    <source>
        <dbReference type="ARBA" id="ARBA00011073"/>
    </source>
</evidence>
<evidence type="ECO:0000313" key="9">
    <source>
        <dbReference type="Proteomes" id="UP000198215"/>
    </source>
</evidence>
<sequence length="559" mass="58857">MSKRFTVGAVATAAALALTVTGAVAPANAEPTISRVFTVVAEDGVSADAAVAAIRAAGGTVISRTDDVGLFRVTSDRADFAGRATAAGELIGAAEQKAIGRKPKLDRVEQEHLLTEAKGIAKGKGKKLDPLDDKLWGLDMIRADKARKIEPGDKRVTVAILDTGVDASQPDLAPNFDWSLSRNFAPDIVDVDGPCEVPSCLDPVGTDDGGHGTHVAGTIGAAANGFGLSGVAPNVSLVELKGGQDSGYFFLDPVVNSLVYAGKAGIDVVNMSFYVDPWLYNCTANPADSPEAQAEQRAIIKAMKRALNFAHRKGVTLVGSLGNNHEDLGAPRTDVSSPDYGADPYPRPIDNETCWDFPVEGPNVIGVSALGPSGKKADYSNYGTEQISVAAPGGWFRDGYGTDTFRTDANMILSTYPKKVLQEEGSVDENGDIVAGFEESVFKQCTAAGECGYYTYLQGTSMASPHVSGVAGLIISKHGKKQGRNGFGLAPDLVEQHLYRTAAEHACPEPRLQSYTNEGRSAEFDAYCAGSLNFNGFYGYGIVDAYAAVKSPIKPHVQP</sequence>
<dbReference type="EMBL" id="LT607753">
    <property type="protein sequence ID" value="SCG57991.1"/>
    <property type="molecule type" value="Genomic_DNA"/>
</dbReference>
<evidence type="ECO:0000256" key="2">
    <source>
        <dbReference type="ARBA" id="ARBA00022670"/>
    </source>
</evidence>
<dbReference type="RefSeq" id="WP_172892432.1">
    <property type="nucleotide sequence ID" value="NZ_LT607753.1"/>
</dbReference>
<dbReference type="GO" id="GO:0006508">
    <property type="term" value="P:proteolysis"/>
    <property type="evidence" value="ECO:0007669"/>
    <property type="project" value="UniProtKB-KW"/>
</dbReference>